<accession>A0A494X2R8</accession>
<dbReference type="Pfam" id="PF13646">
    <property type="entry name" value="HEAT_2"/>
    <property type="match status" value="2"/>
</dbReference>
<dbReference type="PANTHER" id="PTHR12697:SF5">
    <property type="entry name" value="DEOXYHYPUSINE HYDROXYLASE"/>
    <property type="match status" value="1"/>
</dbReference>
<dbReference type="SUPFAM" id="SSF48371">
    <property type="entry name" value="ARM repeat"/>
    <property type="match status" value="1"/>
</dbReference>
<dbReference type="AlphaFoldDB" id="A0A494X2R8"/>
<keyword evidence="2" id="KW-1185">Reference proteome</keyword>
<dbReference type="SMART" id="SM00567">
    <property type="entry name" value="EZ_HEAT"/>
    <property type="match status" value="3"/>
</dbReference>
<dbReference type="Gene3D" id="1.25.10.10">
    <property type="entry name" value="Leucine-rich Repeat Variant"/>
    <property type="match status" value="1"/>
</dbReference>
<comment type="caution">
    <text evidence="1">The sequence shown here is derived from an EMBL/GenBank/DDBJ whole genome shotgun (WGS) entry which is preliminary data.</text>
</comment>
<dbReference type="Proteomes" id="UP000271256">
    <property type="component" value="Unassembled WGS sequence"/>
</dbReference>
<dbReference type="GO" id="GO:0016491">
    <property type="term" value="F:oxidoreductase activity"/>
    <property type="evidence" value="ECO:0007669"/>
    <property type="project" value="TreeGrafter"/>
</dbReference>
<protein>
    <submittedName>
        <fullName evidence="1">HEAT repeat domain-containing protein</fullName>
    </submittedName>
</protein>
<reference evidence="1 2" key="1">
    <citation type="submission" date="2018-10" db="EMBL/GenBank/DDBJ databases">
        <authorList>
            <person name="Grouzdev D.S."/>
            <person name="Krutkina M.S."/>
            <person name="Tourova T.P."/>
            <person name="Nazina T.N."/>
        </authorList>
    </citation>
    <scope>NUCLEOTIDE SEQUENCE [LARGE SCALE GENOMIC DNA]</scope>
    <source>
        <strain evidence="1 2">435</strain>
    </source>
</reference>
<evidence type="ECO:0000313" key="2">
    <source>
        <dbReference type="Proteomes" id="UP000271256"/>
    </source>
</evidence>
<dbReference type="PANTHER" id="PTHR12697">
    <property type="entry name" value="PBS LYASE HEAT-LIKE PROTEIN"/>
    <property type="match status" value="1"/>
</dbReference>
<gene>
    <name evidence="1" type="ORF">D7024_11420</name>
</gene>
<dbReference type="InterPro" id="IPR011989">
    <property type="entry name" value="ARM-like"/>
</dbReference>
<dbReference type="RefSeq" id="WP_121451917.1">
    <property type="nucleotide sequence ID" value="NZ_RBWE01000001.1"/>
</dbReference>
<dbReference type="InterPro" id="IPR004155">
    <property type="entry name" value="PBS_lyase_HEAT"/>
</dbReference>
<proteinExistence type="predicted"/>
<dbReference type="OrthoDB" id="2078907at2"/>
<organism evidence="1 2">
    <name type="scientific">Desulfofundulus salinus</name>
    <dbReference type="NCBI Taxonomy" id="2419843"/>
    <lineage>
        <taxon>Bacteria</taxon>
        <taxon>Bacillati</taxon>
        <taxon>Bacillota</taxon>
        <taxon>Clostridia</taxon>
        <taxon>Eubacteriales</taxon>
        <taxon>Peptococcaceae</taxon>
        <taxon>Desulfofundulus</taxon>
    </lineage>
</organism>
<sequence length="192" mass="21921">MKDSQVKKLMDTLSFHPEERERYYAAFDLCGFPQDDVVEYLVKRLGEEKSRPVQEAIVTTLITIGTEAVVKGCAELLRSEDAYVRNAAVEIMRLLQRTSLGVARKLLRDPDPDVRLFAVDVLGELKVKEAVELLRRVVEEDENINVVAAAVEYVGEMGLRSEDREAVEKVRERFSDPFLEYAVEEALRKMEV</sequence>
<name>A0A494X2R8_9FIRM</name>
<dbReference type="EMBL" id="RBWE01000001">
    <property type="protein sequence ID" value="RKO67507.1"/>
    <property type="molecule type" value="Genomic_DNA"/>
</dbReference>
<dbReference type="InterPro" id="IPR016024">
    <property type="entry name" value="ARM-type_fold"/>
</dbReference>
<evidence type="ECO:0000313" key="1">
    <source>
        <dbReference type="EMBL" id="RKO67507.1"/>
    </source>
</evidence>